<dbReference type="AlphaFoldDB" id="A0A0E9PI18"/>
<reference evidence="1" key="2">
    <citation type="journal article" date="2015" name="Fish Shellfish Immunol.">
        <title>Early steps in the European eel (Anguilla anguilla)-Vibrio vulnificus interaction in the gills: Role of the RtxA13 toxin.</title>
        <authorList>
            <person name="Callol A."/>
            <person name="Pajuelo D."/>
            <person name="Ebbesson L."/>
            <person name="Teles M."/>
            <person name="MacKenzie S."/>
            <person name="Amaro C."/>
        </authorList>
    </citation>
    <scope>NUCLEOTIDE SEQUENCE</scope>
</reference>
<protein>
    <submittedName>
        <fullName evidence="1">Uncharacterized protein</fullName>
    </submittedName>
</protein>
<proteinExistence type="predicted"/>
<name>A0A0E9PI18_ANGAN</name>
<sequence>MEEVYNTLLSISRQQTNLSELWFFGTVTENVSGSVSPARATLIGCWTVTESSASIRNPKHIRPHTAASSHPILLISNVYKRKSRCFWFHTKTLVTVHRGF</sequence>
<evidence type="ECO:0000313" key="1">
    <source>
        <dbReference type="EMBL" id="JAH03927.1"/>
    </source>
</evidence>
<reference evidence="1" key="1">
    <citation type="submission" date="2014-11" db="EMBL/GenBank/DDBJ databases">
        <authorList>
            <person name="Amaro Gonzalez C."/>
        </authorList>
    </citation>
    <scope>NUCLEOTIDE SEQUENCE</scope>
</reference>
<organism evidence="1">
    <name type="scientific">Anguilla anguilla</name>
    <name type="common">European freshwater eel</name>
    <name type="synonym">Muraena anguilla</name>
    <dbReference type="NCBI Taxonomy" id="7936"/>
    <lineage>
        <taxon>Eukaryota</taxon>
        <taxon>Metazoa</taxon>
        <taxon>Chordata</taxon>
        <taxon>Craniata</taxon>
        <taxon>Vertebrata</taxon>
        <taxon>Euteleostomi</taxon>
        <taxon>Actinopterygii</taxon>
        <taxon>Neopterygii</taxon>
        <taxon>Teleostei</taxon>
        <taxon>Anguilliformes</taxon>
        <taxon>Anguillidae</taxon>
        <taxon>Anguilla</taxon>
    </lineage>
</organism>
<dbReference type="EMBL" id="GBXM01104650">
    <property type="protein sequence ID" value="JAH03927.1"/>
    <property type="molecule type" value="Transcribed_RNA"/>
</dbReference>
<accession>A0A0E9PI18</accession>